<dbReference type="Gene3D" id="1.10.3290.10">
    <property type="entry name" value="Fido-like domain"/>
    <property type="match status" value="1"/>
</dbReference>
<dbReference type="PROSITE" id="PS51459">
    <property type="entry name" value="FIDO"/>
    <property type="match status" value="1"/>
</dbReference>
<feature type="active site" evidence="1">
    <location>
        <position position="118"/>
    </location>
</feature>
<sequence length="205" mass="23780">MLVLEEENRDLYDRIQEKNLIRQYDLLLNCVEIGISQGGRVFDKYMLWDLNHVAVANISQFGGRFRDEPIYVGSHIPPHFREVPMLMDQFISTIHENWYNWSYTELAAYGLWRMNWVHPFIEGNGRTARAACYYLLCAKAGGVLGGRKIVPERIRENREPYYAALNAADRAWEDGNLDFSMMEEYLAGLVQEQLQDEGLSYQGGT</sequence>
<dbReference type="RefSeq" id="WP_088151594.1">
    <property type="nucleotide sequence ID" value="NZ_NHON01000022.1"/>
</dbReference>
<dbReference type="OrthoDB" id="9813719at2"/>
<feature type="binding site" evidence="2">
    <location>
        <begin position="72"/>
        <end position="75"/>
    </location>
    <ligand>
        <name>ATP</name>
        <dbReference type="ChEBI" id="CHEBI:30616"/>
    </ligand>
</feature>
<name>A0A211ZN04_9PROT</name>
<organism evidence="4 5">
    <name type="scientific">Inquilinus limosus</name>
    <dbReference type="NCBI Taxonomy" id="171674"/>
    <lineage>
        <taxon>Bacteria</taxon>
        <taxon>Pseudomonadati</taxon>
        <taxon>Pseudomonadota</taxon>
        <taxon>Alphaproteobacteria</taxon>
        <taxon>Rhodospirillales</taxon>
        <taxon>Rhodospirillaceae</taxon>
        <taxon>Inquilinus</taxon>
    </lineage>
</organism>
<feature type="binding site" evidence="2">
    <location>
        <begin position="161"/>
        <end position="162"/>
    </location>
    <ligand>
        <name>ATP</name>
        <dbReference type="ChEBI" id="CHEBI:30616"/>
    </ligand>
</feature>
<dbReference type="PANTHER" id="PTHR13504">
    <property type="entry name" value="FIDO DOMAIN-CONTAINING PROTEIN DDB_G0283145"/>
    <property type="match status" value="1"/>
</dbReference>
<keyword evidence="2" id="KW-0067">ATP-binding</keyword>
<gene>
    <name evidence="4" type="ORF">BWR60_13720</name>
</gene>
<keyword evidence="2" id="KW-0547">Nucleotide-binding</keyword>
<dbReference type="SUPFAM" id="SSF140931">
    <property type="entry name" value="Fic-like"/>
    <property type="match status" value="1"/>
</dbReference>
<reference evidence="5" key="1">
    <citation type="submission" date="2017-05" db="EMBL/GenBank/DDBJ databases">
        <authorList>
            <person name="Macchi M."/>
            <person name="Festa S."/>
            <person name="Coppotelli B.M."/>
            <person name="Morelli I.S."/>
        </authorList>
    </citation>
    <scope>NUCLEOTIDE SEQUENCE [LARGE SCALE GENOMIC DNA]</scope>
    <source>
        <strain evidence="5">I</strain>
    </source>
</reference>
<dbReference type="GO" id="GO:0005524">
    <property type="term" value="F:ATP binding"/>
    <property type="evidence" value="ECO:0007669"/>
    <property type="project" value="UniProtKB-KW"/>
</dbReference>
<dbReference type="InterPro" id="IPR003812">
    <property type="entry name" value="Fido"/>
</dbReference>
<dbReference type="EMBL" id="NHON01000022">
    <property type="protein sequence ID" value="OWJ66554.1"/>
    <property type="molecule type" value="Genomic_DNA"/>
</dbReference>
<evidence type="ECO:0000313" key="4">
    <source>
        <dbReference type="EMBL" id="OWJ66554.1"/>
    </source>
</evidence>
<accession>A0A211ZN04</accession>
<dbReference type="PANTHER" id="PTHR13504:SF38">
    <property type="entry name" value="FIDO DOMAIN-CONTAINING PROTEIN"/>
    <property type="match status" value="1"/>
</dbReference>
<dbReference type="Pfam" id="PF02661">
    <property type="entry name" value="Fic"/>
    <property type="match status" value="1"/>
</dbReference>
<dbReference type="InterPro" id="IPR036597">
    <property type="entry name" value="Fido-like_dom_sf"/>
</dbReference>
<evidence type="ECO:0000313" key="5">
    <source>
        <dbReference type="Proteomes" id="UP000196655"/>
    </source>
</evidence>
<comment type="caution">
    <text evidence="4">The sequence shown here is derived from an EMBL/GenBank/DDBJ whole genome shotgun (WGS) entry which is preliminary data.</text>
</comment>
<protein>
    <submittedName>
        <fullName evidence="4">Cell filamentation protein Fic</fullName>
    </submittedName>
</protein>
<keyword evidence="5" id="KW-1185">Reference proteome</keyword>
<dbReference type="InterPro" id="IPR040198">
    <property type="entry name" value="Fido_containing"/>
</dbReference>
<dbReference type="AlphaFoldDB" id="A0A211ZN04"/>
<evidence type="ECO:0000259" key="3">
    <source>
        <dbReference type="PROSITE" id="PS51459"/>
    </source>
</evidence>
<dbReference type="Proteomes" id="UP000196655">
    <property type="component" value="Unassembled WGS sequence"/>
</dbReference>
<evidence type="ECO:0000256" key="2">
    <source>
        <dbReference type="PIRSR" id="PIRSR640198-2"/>
    </source>
</evidence>
<feature type="domain" description="Fido" evidence="3">
    <location>
        <begin position="42"/>
        <end position="191"/>
    </location>
</feature>
<proteinExistence type="predicted"/>
<evidence type="ECO:0000256" key="1">
    <source>
        <dbReference type="PIRSR" id="PIRSR640198-1"/>
    </source>
</evidence>